<dbReference type="Pfam" id="PF00226">
    <property type="entry name" value="DnaJ"/>
    <property type="match status" value="1"/>
</dbReference>
<protein>
    <recommendedName>
        <fullName evidence="2">J domain-containing protein</fullName>
    </recommendedName>
</protein>
<reference evidence="3" key="1">
    <citation type="submission" date="2015-10" db="EMBL/GenBank/DDBJ databases">
        <authorList>
            <person name="Martinez-Garcia P.J."/>
            <person name="Crepeau M.W."/>
            <person name="Puiu D."/>
            <person name="Gonzalez-Ibeas D."/>
            <person name="Whalen J."/>
            <person name="Stevens K."/>
            <person name="Paul R."/>
            <person name="Butterfield T."/>
            <person name="Britton M."/>
            <person name="Reagan R."/>
            <person name="Chakraborty S."/>
            <person name="Walawage S.L."/>
            <person name="Vasquez-Gross H.A."/>
            <person name="Cardeno C."/>
            <person name="Famula R."/>
            <person name="Pratt K."/>
            <person name="Kuruganti S."/>
            <person name="Aradhya M.K."/>
            <person name="Leslie C.A."/>
            <person name="Dandekar A.M."/>
            <person name="Salzberg S.L."/>
            <person name="Wegrzyn J.L."/>
            <person name="Langley C.H."/>
            <person name="Neale D.B."/>
        </authorList>
    </citation>
    <scope>NUCLEOTIDE SEQUENCE</scope>
    <source>
        <tissue evidence="3">Leaves</tissue>
    </source>
</reference>
<name>A0A833UVS1_JUGRE</name>
<feature type="non-terminal residue" evidence="3">
    <location>
        <position position="1"/>
    </location>
</feature>
<dbReference type="AlphaFoldDB" id="A0A833UVS1"/>
<dbReference type="InterPro" id="IPR056988">
    <property type="entry name" value="Zn_ribbon_pln"/>
</dbReference>
<dbReference type="PRINTS" id="PR00625">
    <property type="entry name" value="JDOMAIN"/>
</dbReference>
<dbReference type="InterPro" id="IPR036869">
    <property type="entry name" value="J_dom_sf"/>
</dbReference>
<feature type="compositionally biased region" description="Basic residues" evidence="1">
    <location>
        <begin position="330"/>
        <end position="339"/>
    </location>
</feature>
<dbReference type="Gramene" id="Jr08_07330_p1">
    <property type="protein sequence ID" value="cds.Jr08_07330_p1"/>
    <property type="gene ID" value="Jr08_07330"/>
</dbReference>
<organism evidence="3 4">
    <name type="scientific">Juglans regia</name>
    <name type="common">English walnut</name>
    <dbReference type="NCBI Taxonomy" id="51240"/>
    <lineage>
        <taxon>Eukaryota</taxon>
        <taxon>Viridiplantae</taxon>
        <taxon>Streptophyta</taxon>
        <taxon>Embryophyta</taxon>
        <taxon>Tracheophyta</taxon>
        <taxon>Spermatophyta</taxon>
        <taxon>Magnoliopsida</taxon>
        <taxon>eudicotyledons</taxon>
        <taxon>Gunneridae</taxon>
        <taxon>Pentapetalae</taxon>
        <taxon>rosids</taxon>
        <taxon>fabids</taxon>
        <taxon>Fagales</taxon>
        <taxon>Juglandaceae</taxon>
        <taxon>Juglans</taxon>
    </lineage>
</organism>
<dbReference type="Gene3D" id="1.10.287.110">
    <property type="entry name" value="DnaJ domain"/>
    <property type="match status" value="1"/>
</dbReference>
<dbReference type="PANTHER" id="PTHR45496:SF1">
    <property type="entry name" value="CHAPERONE DNAJ-DOMAIN SUPERFAMILY PROTEIN"/>
    <property type="match status" value="1"/>
</dbReference>
<dbReference type="InterPro" id="IPR001623">
    <property type="entry name" value="DnaJ_domain"/>
</dbReference>
<evidence type="ECO:0000256" key="1">
    <source>
        <dbReference type="SAM" id="MobiDB-lite"/>
    </source>
</evidence>
<dbReference type="CDD" id="cd06257">
    <property type="entry name" value="DnaJ"/>
    <property type="match status" value="1"/>
</dbReference>
<dbReference type="InterPro" id="IPR053052">
    <property type="entry name" value="Imprinting_Balance_Reg"/>
</dbReference>
<dbReference type="PROSITE" id="PS50076">
    <property type="entry name" value="DNAJ_2"/>
    <property type="match status" value="1"/>
</dbReference>
<dbReference type="PANTHER" id="PTHR45496">
    <property type="entry name" value="CHAPERONE DNAJ-DOMAIN SUPERFAMILY PROTEIN"/>
    <property type="match status" value="1"/>
</dbReference>
<accession>A0A833UVS1</accession>
<proteinExistence type="predicted"/>
<evidence type="ECO:0000313" key="3">
    <source>
        <dbReference type="EMBL" id="KAF5461998.1"/>
    </source>
</evidence>
<dbReference type="SUPFAM" id="SSF46565">
    <property type="entry name" value="Chaperone J-domain"/>
    <property type="match status" value="1"/>
</dbReference>
<dbReference type="Pfam" id="PF23551">
    <property type="entry name" value="Zn_ribbon_20"/>
    <property type="match status" value="1"/>
</dbReference>
<feature type="domain" description="J" evidence="2">
    <location>
        <begin position="97"/>
        <end position="162"/>
    </location>
</feature>
<comment type="caution">
    <text evidence="3">The sequence shown here is derived from an EMBL/GenBank/DDBJ whole genome shotgun (WGS) entry which is preliminary data.</text>
</comment>
<sequence length="345" mass="38870">AHSCCPFVIVRKRKVTGPKTSFAEDLNTAEMEDNPRAEAERLLGIAEKLLHNRDLVGSRDFAILAQETEPLLEGSDQILAVVDVLLAAEKRINNHLDWYSILQIDRRSDDPDLIKKQYRRLALLLHPDKNKFPLADQAFKLVADAWAVFNDHSRKSNYDNELGIFAKVDLNLQQPKLPVRRSQPPINRKDLYRNSNISFSSGANESMEDQRLRLSSFWTMCPYCYNLYEYPRVYEGCCLRCQSCHRAFEAVLITSLPPLVPGQDAYYCCWGAFPMGFVGGNSDSAGKSTMAGGARFPNWTPSTKENVRNDGTPLTAVGVLGGNSSELRPAPRKRGRPRKNPVQPR</sequence>
<gene>
    <name evidence="3" type="ORF">F2P56_018047</name>
</gene>
<dbReference type="EMBL" id="LIHL02000008">
    <property type="protein sequence ID" value="KAF5461998.1"/>
    <property type="molecule type" value="Genomic_DNA"/>
</dbReference>
<evidence type="ECO:0000259" key="2">
    <source>
        <dbReference type="PROSITE" id="PS50076"/>
    </source>
</evidence>
<feature type="region of interest" description="Disordered" evidence="1">
    <location>
        <begin position="301"/>
        <end position="345"/>
    </location>
</feature>
<dbReference type="SMART" id="SM00271">
    <property type="entry name" value="DnaJ"/>
    <property type="match status" value="1"/>
</dbReference>
<evidence type="ECO:0000313" key="4">
    <source>
        <dbReference type="Proteomes" id="UP000619265"/>
    </source>
</evidence>
<dbReference type="Proteomes" id="UP000619265">
    <property type="component" value="Unassembled WGS sequence"/>
</dbReference>
<reference evidence="3" key="2">
    <citation type="submission" date="2020-03" db="EMBL/GenBank/DDBJ databases">
        <title>Walnut 2.0.</title>
        <authorList>
            <person name="Marrano A."/>
            <person name="Britton M."/>
            <person name="Zimin A.V."/>
            <person name="Zaini P.A."/>
            <person name="Workman R."/>
            <person name="Puiu D."/>
            <person name="Bianco L."/>
            <person name="Allen B.J."/>
            <person name="Troggio M."/>
            <person name="Leslie C.A."/>
            <person name="Timp W."/>
            <person name="Dendekar A."/>
            <person name="Salzberg S.L."/>
            <person name="Neale D.B."/>
        </authorList>
    </citation>
    <scope>NUCLEOTIDE SEQUENCE</scope>
    <source>
        <tissue evidence="3">Leaves</tissue>
    </source>
</reference>